<feature type="region of interest" description="Disordered" evidence="2">
    <location>
        <begin position="71"/>
        <end position="90"/>
    </location>
</feature>
<keyword evidence="6" id="KW-1185">Reference proteome</keyword>
<evidence type="ECO:0000259" key="4">
    <source>
        <dbReference type="Pfam" id="PF11611"/>
    </source>
</evidence>
<organism evidence="5 6">
    <name type="scientific">Paractinoplanes globisporus</name>
    <dbReference type="NCBI Taxonomy" id="113565"/>
    <lineage>
        <taxon>Bacteria</taxon>
        <taxon>Bacillati</taxon>
        <taxon>Actinomycetota</taxon>
        <taxon>Actinomycetes</taxon>
        <taxon>Micromonosporales</taxon>
        <taxon>Micromonosporaceae</taxon>
        <taxon>Paractinoplanes</taxon>
    </lineage>
</organism>
<evidence type="ECO:0000313" key="5">
    <source>
        <dbReference type="EMBL" id="MFF5295224.1"/>
    </source>
</evidence>
<feature type="domain" description="DUF4352" evidence="4">
    <location>
        <begin position="194"/>
        <end position="314"/>
    </location>
</feature>
<evidence type="ECO:0000313" key="6">
    <source>
        <dbReference type="Proteomes" id="UP001602245"/>
    </source>
</evidence>
<dbReference type="Gene3D" id="2.60.40.1240">
    <property type="match status" value="1"/>
</dbReference>
<keyword evidence="3" id="KW-1133">Transmembrane helix</keyword>
<dbReference type="RefSeq" id="WP_157295712.1">
    <property type="nucleotide sequence ID" value="NZ_JBIAZU010000007.1"/>
</dbReference>
<gene>
    <name evidence="5" type="ORF">ACFY35_37790</name>
</gene>
<dbReference type="Pfam" id="PF11611">
    <property type="entry name" value="DUF4352"/>
    <property type="match status" value="1"/>
</dbReference>
<dbReference type="Proteomes" id="UP001602245">
    <property type="component" value="Unassembled WGS sequence"/>
</dbReference>
<proteinExistence type="predicted"/>
<sequence length="320" mass="30831">MSETPLRPAVAPGPAGVPGSSRALAEGSDSAVAPGGDSGSGSAADSGCGFGGDSGGSSGFGSVGGAGSGSAGGSGFGSAGDAGSGSAGDSGFGSAGDSGFGFGGGFGLRSGRDRVAVRTGGPVMPAVKRRRARWPWAAAVFALVALGSGAFAVCAGVSNNAGGPVWVAGNSASAAAPDERAVERGEAEAVLDRTGADGAFIVTVTGVRCGLAAVGTAARRVRAARGQFCLVGIAVENAGREARPIDGGAQRVVDVHRRAYAVAGRAAAFLNGRRPSLLEEVPAGATVRGVLPFDVPAGTRLVALLVHESAVSRGARVSLS</sequence>
<feature type="compositionally biased region" description="Low complexity" evidence="2">
    <location>
        <begin position="7"/>
        <end position="47"/>
    </location>
</feature>
<comment type="caution">
    <text evidence="5">The sequence shown here is derived from an EMBL/GenBank/DDBJ whole genome shotgun (WGS) entry which is preliminary data.</text>
</comment>
<accession>A0ABW6WPL9</accession>
<feature type="transmembrane region" description="Helical" evidence="3">
    <location>
        <begin position="134"/>
        <end position="153"/>
    </location>
</feature>
<keyword evidence="3" id="KW-0812">Transmembrane</keyword>
<reference evidence="5 6" key="1">
    <citation type="submission" date="2024-10" db="EMBL/GenBank/DDBJ databases">
        <title>The Natural Products Discovery Center: Release of the First 8490 Sequenced Strains for Exploring Actinobacteria Biosynthetic Diversity.</title>
        <authorList>
            <person name="Kalkreuter E."/>
            <person name="Kautsar S.A."/>
            <person name="Yang D."/>
            <person name="Bader C.D."/>
            <person name="Teijaro C.N."/>
            <person name="Fluegel L."/>
            <person name="Davis C.M."/>
            <person name="Simpson J.R."/>
            <person name="Lauterbach L."/>
            <person name="Steele A.D."/>
            <person name="Gui C."/>
            <person name="Meng S."/>
            <person name="Li G."/>
            <person name="Viehrig K."/>
            <person name="Ye F."/>
            <person name="Su P."/>
            <person name="Kiefer A.F."/>
            <person name="Nichols A."/>
            <person name="Cepeda A.J."/>
            <person name="Yan W."/>
            <person name="Fan B."/>
            <person name="Jiang Y."/>
            <person name="Adhikari A."/>
            <person name="Zheng C.-J."/>
            <person name="Schuster L."/>
            <person name="Cowan T.M."/>
            <person name="Smanski M.J."/>
            <person name="Chevrette M.G."/>
            <person name="De Carvalho L.P.S."/>
            <person name="Shen B."/>
        </authorList>
    </citation>
    <scope>NUCLEOTIDE SEQUENCE [LARGE SCALE GENOMIC DNA]</scope>
    <source>
        <strain evidence="5 6">NPDC000087</strain>
    </source>
</reference>
<evidence type="ECO:0000256" key="2">
    <source>
        <dbReference type="SAM" id="MobiDB-lite"/>
    </source>
</evidence>
<protein>
    <submittedName>
        <fullName evidence="5">DUF4352 domain-containing protein</fullName>
    </submittedName>
</protein>
<dbReference type="EMBL" id="JBIAZU010000007">
    <property type="protein sequence ID" value="MFF5295224.1"/>
    <property type="molecule type" value="Genomic_DNA"/>
</dbReference>
<name>A0ABW6WPL9_9ACTN</name>
<feature type="region of interest" description="Disordered" evidence="2">
    <location>
        <begin position="1"/>
        <end position="50"/>
    </location>
</feature>
<keyword evidence="1" id="KW-0732">Signal</keyword>
<dbReference type="InterPro" id="IPR029050">
    <property type="entry name" value="Immunoprotect_excell_Ig-like"/>
</dbReference>
<evidence type="ECO:0000256" key="1">
    <source>
        <dbReference type="ARBA" id="ARBA00022729"/>
    </source>
</evidence>
<keyword evidence="3" id="KW-0472">Membrane</keyword>
<dbReference type="InterPro" id="IPR029051">
    <property type="entry name" value="DUF4352"/>
</dbReference>
<evidence type="ECO:0000256" key="3">
    <source>
        <dbReference type="SAM" id="Phobius"/>
    </source>
</evidence>